<reference evidence="2 3" key="1">
    <citation type="submission" date="2018-02" db="EMBL/GenBank/DDBJ databases">
        <authorList>
            <person name="Moore K."/>
            <person name="Momper L."/>
        </authorList>
    </citation>
    <scope>NUCLEOTIDE SEQUENCE [LARGE SCALE GENOMIC DNA]</scope>
    <source>
        <strain evidence="2 3">CCALA 015</strain>
    </source>
</reference>
<accession>A0ABX5F794</accession>
<proteinExistence type="predicted"/>
<dbReference type="Gene3D" id="1.10.3680.10">
    <property type="entry name" value="TerB-like"/>
    <property type="match status" value="1"/>
</dbReference>
<keyword evidence="3" id="KW-1185">Reference proteome</keyword>
<comment type="caution">
    <text evidence="2">The sequence shown here is derived from an EMBL/GenBank/DDBJ whole genome shotgun (WGS) entry which is preliminary data.</text>
</comment>
<dbReference type="Pfam" id="PF05099">
    <property type="entry name" value="TerB"/>
    <property type="match status" value="1"/>
</dbReference>
<feature type="domain" description="Co-chaperone DjlA N-terminal" evidence="1">
    <location>
        <begin position="17"/>
        <end position="130"/>
    </location>
</feature>
<dbReference type="InterPro" id="IPR029024">
    <property type="entry name" value="TerB-like"/>
</dbReference>
<dbReference type="CDD" id="cd07176">
    <property type="entry name" value="terB"/>
    <property type="match status" value="1"/>
</dbReference>
<dbReference type="EMBL" id="PVWP01000012">
    <property type="protein sequence ID" value="PSB36074.1"/>
    <property type="molecule type" value="Genomic_DNA"/>
</dbReference>
<dbReference type="SUPFAM" id="SSF158682">
    <property type="entry name" value="TerB-like"/>
    <property type="match status" value="1"/>
</dbReference>
<dbReference type="InterPro" id="IPR007791">
    <property type="entry name" value="DjlA_N"/>
</dbReference>
<reference evidence="2 3" key="2">
    <citation type="submission" date="2018-03" db="EMBL/GenBank/DDBJ databases">
        <title>The ancient ancestry and fast evolution of plastids.</title>
        <authorList>
            <person name="Moore K.R."/>
            <person name="Magnabosco C."/>
            <person name="Momper L."/>
            <person name="Gold D.A."/>
            <person name="Bosak T."/>
            <person name="Fournier G.P."/>
        </authorList>
    </citation>
    <scope>NUCLEOTIDE SEQUENCE [LARGE SCALE GENOMIC DNA]</scope>
    <source>
        <strain evidence="2 3">CCALA 015</strain>
    </source>
</reference>
<evidence type="ECO:0000313" key="3">
    <source>
        <dbReference type="Proteomes" id="UP000238218"/>
    </source>
</evidence>
<gene>
    <name evidence="2" type="ORF">C7B81_14940</name>
</gene>
<organism evidence="2 3">
    <name type="scientific">Aphanothece cf. minutissima CCALA 015</name>
    <dbReference type="NCBI Taxonomy" id="2107695"/>
    <lineage>
        <taxon>Bacteria</taxon>
        <taxon>Bacillati</taxon>
        <taxon>Cyanobacteriota</taxon>
        <taxon>Cyanophyceae</taxon>
        <taxon>Oscillatoriophycideae</taxon>
        <taxon>Chroococcales</taxon>
        <taxon>Aphanothecaceae</taxon>
        <taxon>Aphanothece</taxon>
    </lineage>
</organism>
<sequence length="150" mass="15978">MTGGPKLSTLSMDAPTAFAAVALAAVSWDGALTMAGTRALRHALDYRTPFKGRSDKEMISLMDTLLQGLRAKGAIGLMEEAAAVLDDRQRHTAYAVAAEIMRSDGPLQDQEQAILADLASTLRLDPEETTKVLEVMDVLHASILEPAVSA</sequence>
<evidence type="ECO:0000259" key="1">
    <source>
        <dbReference type="Pfam" id="PF05099"/>
    </source>
</evidence>
<dbReference type="Proteomes" id="UP000238218">
    <property type="component" value="Unassembled WGS sequence"/>
</dbReference>
<evidence type="ECO:0000313" key="2">
    <source>
        <dbReference type="EMBL" id="PSB36074.1"/>
    </source>
</evidence>
<name>A0ABX5F794_9CHRO</name>
<protein>
    <submittedName>
        <fullName evidence="2">Tellurite resistance protein TerB</fullName>
    </submittedName>
</protein>